<feature type="transmembrane region" description="Helical" evidence="1">
    <location>
        <begin position="139"/>
        <end position="156"/>
    </location>
</feature>
<feature type="transmembrane region" description="Helical" evidence="1">
    <location>
        <begin position="21"/>
        <end position="42"/>
    </location>
</feature>
<evidence type="ECO:0000256" key="1">
    <source>
        <dbReference type="SAM" id="Phobius"/>
    </source>
</evidence>
<feature type="transmembrane region" description="Helical" evidence="1">
    <location>
        <begin position="109"/>
        <end position="133"/>
    </location>
</feature>
<evidence type="ECO:0000313" key="3">
    <source>
        <dbReference type="Proteomes" id="UP000219994"/>
    </source>
</evidence>
<keyword evidence="1" id="KW-0472">Membrane</keyword>
<organism evidence="2 3">
    <name type="scientific">Candidatus Lumbricidiphila eiseniae</name>
    <dbReference type="NCBI Taxonomy" id="1969409"/>
    <lineage>
        <taxon>Bacteria</taxon>
        <taxon>Bacillati</taxon>
        <taxon>Actinomycetota</taxon>
        <taxon>Actinomycetes</taxon>
        <taxon>Micrococcales</taxon>
        <taxon>Microbacteriaceae</taxon>
        <taxon>Candidatus Lumbricidiphila</taxon>
    </lineage>
</organism>
<keyword evidence="1" id="KW-0812">Transmembrane</keyword>
<name>A0A2A6FU50_9MICO</name>
<dbReference type="Proteomes" id="UP000219994">
    <property type="component" value="Unassembled WGS sequence"/>
</dbReference>
<reference evidence="3" key="1">
    <citation type="submission" date="2017-03" db="EMBL/GenBank/DDBJ databases">
        <authorList>
            <person name="Lund M.B."/>
        </authorList>
    </citation>
    <scope>NUCLEOTIDE SEQUENCE [LARGE SCALE GENOMIC DNA]</scope>
</reference>
<feature type="transmembrane region" description="Helical" evidence="1">
    <location>
        <begin position="163"/>
        <end position="182"/>
    </location>
</feature>
<keyword evidence="1" id="KW-1133">Transmembrane helix</keyword>
<feature type="transmembrane region" description="Helical" evidence="1">
    <location>
        <begin position="62"/>
        <end position="88"/>
    </location>
</feature>
<dbReference type="AlphaFoldDB" id="A0A2A6FU50"/>
<protein>
    <recommendedName>
        <fullName evidence="4">Yip1 domain-containing protein</fullName>
    </recommendedName>
</protein>
<sequence length="183" mass="19371">MARSVGARTKKLRRPAVTSGWLWGVLVVVVSGLAAFRFPVVLGHLRAIVDPVRVAEIGDESLLNTALTVGVVTGIVVFAVGFVVCAFIGGFLERRFAPRGIGKPDGMRIGVAFAVIAVIALPLQLGALLFQLPAVPRTPLSYGWIALVVLVVPYFFRARDGGARGCIGPYAIAAIFGVFLCIQ</sequence>
<evidence type="ECO:0000313" key="2">
    <source>
        <dbReference type="EMBL" id="PDQ35953.1"/>
    </source>
</evidence>
<comment type="caution">
    <text evidence="2">The sequence shown here is derived from an EMBL/GenBank/DDBJ whole genome shotgun (WGS) entry which is preliminary data.</text>
</comment>
<accession>A0A2A6FU50</accession>
<gene>
    <name evidence="2" type="ORF">B5766_03525</name>
</gene>
<evidence type="ECO:0008006" key="4">
    <source>
        <dbReference type="Google" id="ProtNLM"/>
    </source>
</evidence>
<dbReference type="EMBL" id="NAEP01000024">
    <property type="protein sequence ID" value="PDQ35953.1"/>
    <property type="molecule type" value="Genomic_DNA"/>
</dbReference>
<proteinExistence type="predicted"/>